<organism evidence="2 3">
    <name type="scientific">Tetraparma gracilis</name>
    <dbReference type="NCBI Taxonomy" id="2962635"/>
    <lineage>
        <taxon>Eukaryota</taxon>
        <taxon>Sar</taxon>
        <taxon>Stramenopiles</taxon>
        <taxon>Ochrophyta</taxon>
        <taxon>Bolidophyceae</taxon>
        <taxon>Parmales</taxon>
        <taxon>Triparmaceae</taxon>
        <taxon>Tetraparma</taxon>
    </lineage>
</organism>
<dbReference type="InterPro" id="IPR050517">
    <property type="entry name" value="DDR_Repair_Kinase"/>
</dbReference>
<name>A0ABQ6N2U2_9STRA</name>
<evidence type="ECO:0000313" key="3">
    <source>
        <dbReference type="Proteomes" id="UP001165060"/>
    </source>
</evidence>
<evidence type="ECO:0000256" key="1">
    <source>
        <dbReference type="SAM" id="MobiDB-lite"/>
    </source>
</evidence>
<comment type="caution">
    <text evidence="2">The sequence shown here is derived from an EMBL/GenBank/DDBJ whole genome shotgun (WGS) entry which is preliminary data.</text>
</comment>
<gene>
    <name evidence="2" type="ORF">TeGR_g8391</name>
</gene>
<keyword evidence="3" id="KW-1185">Reference proteome</keyword>
<reference evidence="2 3" key="1">
    <citation type="journal article" date="2023" name="Commun. Biol.">
        <title>Genome analysis of Parmales, the sister group of diatoms, reveals the evolutionary specialization of diatoms from phago-mixotrophs to photoautotrophs.</title>
        <authorList>
            <person name="Ban H."/>
            <person name="Sato S."/>
            <person name="Yoshikawa S."/>
            <person name="Yamada K."/>
            <person name="Nakamura Y."/>
            <person name="Ichinomiya M."/>
            <person name="Sato N."/>
            <person name="Blanc-Mathieu R."/>
            <person name="Endo H."/>
            <person name="Kuwata A."/>
            <person name="Ogata H."/>
        </authorList>
    </citation>
    <scope>NUCLEOTIDE SEQUENCE [LARGE SCALE GENOMIC DNA]</scope>
</reference>
<dbReference type="Proteomes" id="UP001165060">
    <property type="component" value="Unassembled WGS sequence"/>
</dbReference>
<feature type="non-terminal residue" evidence="2">
    <location>
        <position position="356"/>
    </location>
</feature>
<dbReference type="InterPro" id="IPR046807">
    <property type="entry name" value="Tra1_central"/>
</dbReference>
<feature type="region of interest" description="Disordered" evidence="1">
    <location>
        <begin position="334"/>
        <end position="356"/>
    </location>
</feature>
<dbReference type="Pfam" id="PF20175">
    <property type="entry name" value="Tra1_central"/>
    <property type="match status" value="1"/>
</dbReference>
<dbReference type="EMBL" id="BRYB01000811">
    <property type="protein sequence ID" value="GMI38209.1"/>
    <property type="molecule type" value="Genomic_DNA"/>
</dbReference>
<evidence type="ECO:0000313" key="2">
    <source>
        <dbReference type="EMBL" id="GMI38209.1"/>
    </source>
</evidence>
<protein>
    <submittedName>
        <fullName evidence="2">Uncharacterized protein</fullName>
    </submittedName>
</protein>
<feature type="compositionally biased region" description="Polar residues" evidence="1">
    <location>
        <begin position="218"/>
        <end position="236"/>
    </location>
</feature>
<accession>A0ABQ6N2U2</accession>
<dbReference type="PANTHER" id="PTHR11139">
    <property type="entry name" value="ATAXIA TELANGIECTASIA MUTATED ATM -RELATED"/>
    <property type="match status" value="1"/>
</dbReference>
<proteinExistence type="predicted"/>
<dbReference type="PANTHER" id="PTHR11139:SF1">
    <property type="entry name" value="TRANSFORMATION_TRANSCRIPTION DOMAIN-ASSOCIATED PROTEIN"/>
    <property type="match status" value="1"/>
</dbReference>
<feature type="region of interest" description="Disordered" evidence="1">
    <location>
        <begin position="201"/>
        <end position="271"/>
    </location>
</feature>
<sequence length="356" mass="38801">PSPPLPSTRYLLRGFTDLMKPYQDKIASAVIALMTTCPPEAVSTRKELLVATRHILATEFRAGFFPYADTLFSSRVLIGEGRLAHSQLRPLGFSTLADLVHHIRQGLTLPQMQRVIHIFSRIIHDSTLPITIQATSVRLLLNLVDHIFHNTAAPSSSRGKFLLVRIMDALVHKVGTIRSYGEVVKARELERRRLEAQAEEGCEKVLRADPPAPASGIPPTSSAPSSPDLLRSSTATPVPAGSLASPPEPAAPPASSAARAPSSPDAPPDSIADVKSLIKTMLLGLKTVIWCVTNYNQDKGSKKAPPSKFSDYEQALVVKYLRWGLRCLDIYKLPRGAGEPEPENPLQPPTQSQLKQ</sequence>
<feature type="compositionally biased region" description="Low complexity" evidence="1">
    <location>
        <begin position="253"/>
        <end position="271"/>
    </location>
</feature>
<feature type="non-terminal residue" evidence="2">
    <location>
        <position position="1"/>
    </location>
</feature>